<comment type="cofactor">
    <cofactor evidence="1 7">
        <name>Zn(2+)</name>
        <dbReference type="ChEBI" id="CHEBI:29105"/>
    </cofactor>
</comment>
<reference evidence="9 10" key="1">
    <citation type="submission" date="2015-08" db="EMBL/GenBank/DDBJ databases">
        <title>Investigation of the bacterial diversity of lava forest soil.</title>
        <authorList>
            <person name="Lee J.S."/>
        </authorList>
    </citation>
    <scope>NUCLEOTIDE SEQUENCE [LARGE SCALE GENOMIC DNA]</scope>
    <source>
        <strain evidence="9 10">GJW-30</strain>
    </source>
</reference>
<dbReference type="InterPro" id="IPR020843">
    <property type="entry name" value="ER"/>
</dbReference>
<dbReference type="InterPro" id="IPR002328">
    <property type="entry name" value="ADH_Zn_CS"/>
</dbReference>
<keyword evidence="4 7" id="KW-0479">Metal-binding</keyword>
<evidence type="ECO:0000256" key="4">
    <source>
        <dbReference type="ARBA" id="ARBA00022723"/>
    </source>
</evidence>
<dbReference type="EMBL" id="AP014946">
    <property type="protein sequence ID" value="BAT57726.1"/>
    <property type="molecule type" value="Genomic_DNA"/>
</dbReference>
<dbReference type="SMART" id="SM00829">
    <property type="entry name" value="PKS_ER"/>
    <property type="match status" value="1"/>
</dbReference>
<sequence>MLSYDVCECSAPLQRMERPTPKPKGTEVLLEVLAAGVCHSDLHIWDGYYDIGAGKVLKLADRGIKLPLTMGHENVGRVVAVGPQAKGVKVGDVRLAHPWMGCGKCAVCKRGDENLCLKSGNLGVQRQGGYSTHLMIPHPRYLFKIGKLTPEVAAPLACSGITAFSALKKFDPKVLKDEPVVIIGAGGVGLMGVTLAKKMGAKTIVVDIDPVKRAAAKKAGASKVIDGSAADAVAQIQKATGGGAWSVIDFVGSSATVKLAVDSIIKGGSVVVVGLFGGDITVPTPYLPMRAMTLRGSYVGSLSEMKELLALVSKKGAPPVPIKTRKLADVNQTLNDLREGKIVGRVVLEPAAA</sequence>
<dbReference type="PANTHER" id="PTHR42940">
    <property type="entry name" value="ALCOHOL DEHYDROGENASE 1-RELATED"/>
    <property type="match status" value="1"/>
</dbReference>
<dbReference type="InterPro" id="IPR011032">
    <property type="entry name" value="GroES-like_sf"/>
</dbReference>
<dbReference type="EC" id="1.1.1.1" evidence="3"/>
<evidence type="ECO:0000259" key="8">
    <source>
        <dbReference type="SMART" id="SM00829"/>
    </source>
</evidence>
<feature type="domain" description="Enoyl reductase (ER)" evidence="8">
    <location>
        <begin position="10"/>
        <end position="348"/>
    </location>
</feature>
<evidence type="ECO:0000313" key="9">
    <source>
        <dbReference type="EMBL" id="BAT57726.1"/>
    </source>
</evidence>
<dbReference type="CDD" id="cd08240">
    <property type="entry name" value="6_hydroxyhexanoate_dh_like"/>
    <property type="match status" value="1"/>
</dbReference>
<evidence type="ECO:0000256" key="7">
    <source>
        <dbReference type="RuleBase" id="RU361277"/>
    </source>
</evidence>
<keyword evidence="6 9" id="KW-0560">Oxidoreductase</keyword>
<dbReference type="GO" id="GO:0004022">
    <property type="term" value="F:alcohol dehydrogenase (NAD+) activity"/>
    <property type="evidence" value="ECO:0007669"/>
    <property type="project" value="UniProtKB-EC"/>
</dbReference>
<dbReference type="InterPro" id="IPR013154">
    <property type="entry name" value="ADH-like_N"/>
</dbReference>
<keyword evidence="10" id="KW-1185">Reference proteome</keyword>
<evidence type="ECO:0000256" key="2">
    <source>
        <dbReference type="ARBA" id="ARBA00008072"/>
    </source>
</evidence>
<comment type="similarity">
    <text evidence="2 7">Belongs to the zinc-containing alcohol dehydrogenase family.</text>
</comment>
<evidence type="ECO:0000313" key="10">
    <source>
        <dbReference type="Proteomes" id="UP000236884"/>
    </source>
</evidence>
<evidence type="ECO:0000256" key="3">
    <source>
        <dbReference type="ARBA" id="ARBA00013190"/>
    </source>
</evidence>
<proteinExistence type="inferred from homology"/>
<gene>
    <name evidence="9" type="primary">adh</name>
    <name evidence="9" type="ORF">GJW-30_1_00234</name>
</gene>
<dbReference type="Pfam" id="PF08240">
    <property type="entry name" value="ADH_N"/>
    <property type="match status" value="1"/>
</dbReference>
<dbReference type="InterPro" id="IPR013149">
    <property type="entry name" value="ADH-like_C"/>
</dbReference>
<dbReference type="PANTHER" id="PTHR42940:SF8">
    <property type="entry name" value="VACUOLAR PROTEIN SORTING-ASSOCIATED PROTEIN 11"/>
    <property type="match status" value="1"/>
</dbReference>
<dbReference type="InterPro" id="IPR036291">
    <property type="entry name" value="NAD(P)-bd_dom_sf"/>
</dbReference>
<dbReference type="KEGG" id="vgo:GJW-30_1_00234"/>
<dbReference type="GO" id="GO:0008270">
    <property type="term" value="F:zinc ion binding"/>
    <property type="evidence" value="ECO:0007669"/>
    <property type="project" value="InterPro"/>
</dbReference>
<dbReference type="SUPFAM" id="SSF50129">
    <property type="entry name" value="GroES-like"/>
    <property type="match status" value="1"/>
</dbReference>
<dbReference type="Pfam" id="PF00107">
    <property type="entry name" value="ADH_zinc_N"/>
    <property type="match status" value="1"/>
</dbReference>
<dbReference type="Gene3D" id="3.90.180.10">
    <property type="entry name" value="Medium-chain alcohol dehydrogenases, catalytic domain"/>
    <property type="match status" value="1"/>
</dbReference>
<dbReference type="PROSITE" id="PS00059">
    <property type="entry name" value="ADH_ZINC"/>
    <property type="match status" value="1"/>
</dbReference>
<evidence type="ECO:0000256" key="1">
    <source>
        <dbReference type="ARBA" id="ARBA00001947"/>
    </source>
</evidence>
<organism evidence="9 10">
    <name type="scientific">Variibacter gotjawalensis</name>
    <dbReference type="NCBI Taxonomy" id="1333996"/>
    <lineage>
        <taxon>Bacteria</taxon>
        <taxon>Pseudomonadati</taxon>
        <taxon>Pseudomonadota</taxon>
        <taxon>Alphaproteobacteria</taxon>
        <taxon>Hyphomicrobiales</taxon>
        <taxon>Nitrobacteraceae</taxon>
        <taxon>Variibacter</taxon>
    </lineage>
</organism>
<evidence type="ECO:0000256" key="5">
    <source>
        <dbReference type="ARBA" id="ARBA00022833"/>
    </source>
</evidence>
<dbReference type="SUPFAM" id="SSF51735">
    <property type="entry name" value="NAD(P)-binding Rossmann-fold domains"/>
    <property type="match status" value="1"/>
</dbReference>
<evidence type="ECO:0000256" key="6">
    <source>
        <dbReference type="ARBA" id="ARBA00023002"/>
    </source>
</evidence>
<accession>A0A0S3PPM8</accession>
<dbReference type="Gene3D" id="3.40.50.720">
    <property type="entry name" value="NAD(P)-binding Rossmann-like Domain"/>
    <property type="match status" value="1"/>
</dbReference>
<name>A0A0S3PPM8_9BRAD</name>
<keyword evidence="5 7" id="KW-0862">Zinc</keyword>
<dbReference type="RefSeq" id="WP_096350688.1">
    <property type="nucleotide sequence ID" value="NZ_AP014946.1"/>
</dbReference>
<protein>
    <recommendedName>
        <fullName evidence="3">alcohol dehydrogenase</fullName>
        <ecNumber evidence="3">1.1.1.1</ecNumber>
    </recommendedName>
</protein>
<dbReference type="OrthoDB" id="9806940at2"/>
<dbReference type="Proteomes" id="UP000236884">
    <property type="component" value="Chromosome"/>
</dbReference>
<dbReference type="GO" id="GO:0005737">
    <property type="term" value="C:cytoplasm"/>
    <property type="evidence" value="ECO:0007669"/>
    <property type="project" value="TreeGrafter"/>
</dbReference>
<dbReference type="AlphaFoldDB" id="A0A0S3PPM8"/>